<reference evidence="1 2" key="1">
    <citation type="submission" date="2015-10" db="EMBL/GenBank/DDBJ databases">
        <title>Transcriptomic analysis of a linuron degrading triple-species bacterial consortium.</title>
        <authorList>
            <person name="Albers P."/>
        </authorList>
    </citation>
    <scope>NUCLEOTIDE SEQUENCE [LARGE SCALE GENOMIC DNA]</scope>
    <source>
        <strain evidence="1 2">WDL6</strain>
    </source>
</reference>
<accession>A0A120CUG5</accession>
<name>A0A120CUG5_HYPSL</name>
<proteinExistence type="predicted"/>
<evidence type="ECO:0000313" key="2">
    <source>
        <dbReference type="Proteomes" id="UP000059074"/>
    </source>
</evidence>
<evidence type="ECO:0000313" key="1">
    <source>
        <dbReference type="EMBL" id="KWT66190.1"/>
    </source>
</evidence>
<dbReference type="Proteomes" id="UP000059074">
    <property type="component" value="Unassembled WGS sequence"/>
</dbReference>
<dbReference type="EMBL" id="LMTR01000073">
    <property type="protein sequence ID" value="KWT66190.1"/>
    <property type="molecule type" value="Genomic_DNA"/>
</dbReference>
<sequence>MPVILDDQHIKPRNLWRLMASPAIFKETSGQLRVLAVVSDWF</sequence>
<organism evidence="1 2">
    <name type="scientific">Hyphomicrobium sulfonivorans</name>
    <dbReference type="NCBI Taxonomy" id="121290"/>
    <lineage>
        <taxon>Bacteria</taxon>
        <taxon>Pseudomonadati</taxon>
        <taxon>Pseudomonadota</taxon>
        <taxon>Alphaproteobacteria</taxon>
        <taxon>Hyphomicrobiales</taxon>
        <taxon>Hyphomicrobiaceae</taxon>
        <taxon>Hyphomicrobium</taxon>
    </lineage>
</organism>
<comment type="caution">
    <text evidence="1">The sequence shown here is derived from an EMBL/GenBank/DDBJ whole genome shotgun (WGS) entry which is preliminary data.</text>
</comment>
<dbReference type="AlphaFoldDB" id="A0A120CUG5"/>
<gene>
    <name evidence="1" type="ORF">APY04_2386</name>
</gene>
<protein>
    <submittedName>
        <fullName evidence="1">Uncharacterized protein</fullName>
    </submittedName>
</protein>
<keyword evidence="2" id="KW-1185">Reference proteome</keyword>